<dbReference type="Pfam" id="PF13302">
    <property type="entry name" value="Acetyltransf_3"/>
    <property type="match status" value="1"/>
</dbReference>
<gene>
    <name evidence="3" type="ORF">CC78DRAFT_547784</name>
</gene>
<dbReference type="GO" id="GO:0016747">
    <property type="term" value="F:acyltransferase activity, transferring groups other than amino-acyl groups"/>
    <property type="evidence" value="ECO:0007669"/>
    <property type="project" value="InterPro"/>
</dbReference>
<dbReference type="AlphaFoldDB" id="A0A9P4K2I0"/>
<proteinExistence type="predicted"/>
<comment type="caution">
    <text evidence="3">The sequence shown here is derived from an EMBL/GenBank/DDBJ whole genome shotgun (WGS) entry which is preliminary data.</text>
</comment>
<dbReference type="OrthoDB" id="630895at2759"/>
<feature type="domain" description="N-acetyltransferase" evidence="2">
    <location>
        <begin position="68"/>
        <end position="225"/>
    </location>
</feature>
<reference evidence="4" key="1">
    <citation type="journal article" date="2020" name="Stud. Mycol.">
        <title>101 Dothideomycetes genomes: A test case for predicting lifestyles and emergence of pathogens.</title>
        <authorList>
            <person name="Haridas S."/>
            <person name="Albert R."/>
            <person name="Binder M."/>
            <person name="Bloem J."/>
            <person name="LaButti K."/>
            <person name="Salamov A."/>
            <person name="Andreopoulos B."/>
            <person name="Baker S."/>
            <person name="Barry K."/>
            <person name="Bills G."/>
            <person name="Bluhm B."/>
            <person name="Cannon C."/>
            <person name="Castanera R."/>
            <person name="Culley D."/>
            <person name="Daum C."/>
            <person name="Ezra D."/>
            <person name="Gonzalez J."/>
            <person name="Henrissat B."/>
            <person name="Kuo A."/>
            <person name="Liang C."/>
            <person name="Lipzen A."/>
            <person name="Lutzoni F."/>
            <person name="Magnuson J."/>
            <person name="Mondo S."/>
            <person name="Nolan M."/>
            <person name="Ohm R."/>
            <person name="Pangilinan J."/>
            <person name="Park H.-J."/>
            <person name="Ramirez L."/>
            <person name="Alfaro M."/>
            <person name="Sun H."/>
            <person name="Tritt A."/>
            <person name="Yoshinaga Y."/>
            <person name="Zwiers L.-H."/>
            <person name="Turgeon B."/>
            <person name="Goodwin S."/>
            <person name="Spatafora J."/>
            <person name="Crous P."/>
            <person name="Grigoriev I."/>
        </authorList>
    </citation>
    <scope>NUCLEOTIDE SEQUENCE [LARGE SCALE GENOMIC DNA]</scope>
    <source>
        <strain evidence="4">CBS 304.66</strain>
    </source>
</reference>
<accession>A0A9P4K2I0</accession>
<dbReference type="SUPFAM" id="SSF55729">
    <property type="entry name" value="Acyl-CoA N-acyltransferases (Nat)"/>
    <property type="match status" value="1"/>
</dbReference>
<feature type="compositionally biased region" description="Basic and acidic residues" evidence="1">
    <location>
        <begin position="72"/>
        <end position="88"/>
    </location>
</feature>
<dbReference type="PROSITE" id="PS51186">
    <property type="entry name" value="GNAT"/>
    <property type="match status" value="1"/>
</dbReference>
<dbReference type="InterPro" id="IPR000182">
    <property type="entry name" value="GNAT_dom"/>
</dbReference>
<dbReference type="PANTHER" id="PTHR43792">
    <property type="entry name" value="GNAT FAMILY, PUTATIVE (AFU_ORTHOLOGUE AFUA_3G00765)-RELATED-RELATED"/>
    <property type="match status" value="1"/>
</dbReference>
<evidence type="ECO:0000259" key="2">
    <source>
        <dbReference type="PROSITE" id="PS51186"/>
    </source>
</evidence>
<dbReference type="Proteomes" id="UP000800093">
    <property type="component" value="Unassembled WGS sequence"/>
</dbReference>
<dbReference type="PANTHER" id="PTHR43792:SF16">
    <property type="entry name" value="N-ACETYLTRANSFERASE DOMAIN-CONTAINING PROTEIN"/>
    <property type="match status" value="1"/>
</dbReference>
<sequence>MDQHSPMNGVPGYELVYYSKALKSSVGQSALGTHRRNSKVMGVAYAQGSRSLLGASKYPRSSAGNARVAHPTPDRETARKHIESRRERLSETGYGRYLVSLKPEANDSGPIRTFSELSEKPEKIGIISFKVRTTPGAPTVPDVGFSFLKNYWGKGYATEAAQVLLEHFEEERGIAEVVGYCSPNNESSKKVFQRLGFKERGVRAVLGLILDGSAAHPIVWSKRLKKPLEEYGV</sequence>
<dbReference type="InterPro" id="IPR016181">
    <property type="entry name" value="Acyl_CoA_acyltransferase"/>
</dbReference>
<dbReference type="InterPro" id="IPR051531">
    <property type="entry name" value="N-acetyltransferase"/>
</dbReference>
<keyword evidence="4" id="KW-1185">Reference proteome</keyword>
<name>A0A9P4K2I0_9PLEO</name>
<dbReference type="EMBL" id="ML986689">
    <property type="protein sequence ID" value="KAF2260117.1"/>
    <property type="molecule type" value="Genomic_DNA"/>
</dbReference>
<evidence type="ECO:0000313" key="3">
    <source>
        <dbReference type="EMBL" id="KAF2260117.1"/>
    </source>
</evidence>
<dbReference type="Gene3D" id="3.40.630.30">
    <property type="match status" value="1"/>
</dbReference>
<evidence type="ECO:0000313" key="4">
    <source>
        <dbReference type="Proteomes" id="UP000800093"/>
    </source>
</evidence>
<evidence type="ECO:0000256" key="1">
    <source>
        <dbReference type="SAM" id="MobiDB-lite"/>
    </source>
</evidence>
<organism evidence="3 4">
    <name type="scientific">Lojkania enalia</name>
    <dbReference type="NCBI Taxonomy" id="147567"/>
    <lineage>
        <taxon>Eukaryota</taxon>
        <taxon>Fungi</taxon>
        <taxon>Dikarya</taxon>
        <taxon>Ascomycota</taxon>
        <taxon>Pezizomycotina</taxon>
        <taxon>Dothideomycetes</taxon>
        <taxon>Pleosporomycetidae</taxon>
        <taxon>Pleosporales</taxon>
        <taxon>Pleosporales incertae sedis</taxon>
        <taxon>Lojkania</taxon>
    </lineage>
</organism>
<protein>
    <recommendedName>
        <fullName evidence="2">N-acetyltransferase domain-containing protein</fullName>
    </recommendedName>
</protein>
<feature type="region of interest" description="Disordered" evidence="1">
    <location>
        <begin position="56"/>
        <end position="88"/>
    </location>
</feature>